<proteinExistence type="predicted"/>
<dbReference type="GO" id="GO:0000122">
    <property type="term" value="P:negative regulation of transcription by RNA polymerase II"/>
    <property type="evidence" value="ECO:0007669"/>
    <property type="project" value="TreeGrafter"/>
</dbReference>
<dbReference type="PANTHER" id="PTHR10270:SF161">
    <property type="entry name" value="SEX-DETERMINING REGION Y PROTEIN"/>
    <property type="match status" value="1"/>
</dbReference>
<name>A0A1F5LMH5_PENAI</name>
<feature type="DNA-binding region" description="HMG box" evidence="4">
    <location>
        <begin position="133"/>
        <end position="201"/>
    </location>
</feature>
<dbReference type="SUPFAM" id="SSF47095">
    <property type="entry name" value="HMG-box"/>
    <property type="match status" value="1"/>
</dbReference>
<dbReference type="GO" id="GO:0030154">
    <property type="term" value="P:cell differentiation"/>
    <property type="evidence" value="ECO:0007669"/>
    <property type="project" value="TreeGrafter"/>
</dbReference>
<sequence length="322" mass="36491">MAAPNVPATVLDQVTPAQAVEILWSDAITHLKSTDGEVFVPFNIVEAVIGQEGLMVISKRLAALLNKQVQILADSSIECYRVHPHEFTKDMIPEQLKVGGKTLELGDHQRISKAVHQAVADTAVRIPTRSTKIPRPPNSFILYRQANHHAVKDANPAITNNEISRILGARWKNESDEVRQRYIVLADDLKKRHSLAHPDYQYTPRRPSERKRRASRAVPTRNNFVENEDENEDEDDVVLHSGNLVAVVNEDFMDVLGNNEILYGPNGVEPLPASYNEYERQQLANDQISGTTFCDMDYTPIPWYEMLSLDKDSQQMLFRQEN</sequence>
<accession>A0A1F5LMH5</accession>
<dbReference type="GO" id="GO:0005634">
    <property type="term" value="C:nucleus"/>
    <property type="evidence" value="ECO:0007669"/>
    <property type="project" value="UniProtKB-UniRule"/>
</dbReference>
<dbReference type="Proteomes" id="UP000177622">
    <property type="component" value="Unassembled WGS sequence"/>
</dbReference>
<gene>
    <name evidence="7" type="ORF">PENARI_c006G04153</name>
</gene>
<reference evidence="7 8" key="1">
    <citation type="journal article" date="2016" name="Sci. Rep.">
        <title>Penicillium arizonense, a new, genome sequenced fungal species, reveals a high chemical diversity in secreted metabolites.</title>
        <authorList>
            <person name="Grijseels S."/>
            <person name="Nielsen J.C."/>
            <person name="Randelovic M."/>
            <person name="Nielsen J."/>
            <person name="Nielsen K.F."/>
            <person name="Workman M."/>
            <person name="Frisvad J.C."/>
        </authorList>
    </citation>
    <scope>NUCLEOTIDE SEQUENCE [LARGE SCALE GENOMIC DNA]</scope>
    <source>
        <strain evidence="7 8">CBS 141311</strain>
    </source>
</reference>
<evidence type="ECO:0000256" key="3">
    <source>
        <dbReference type="ARBA" id="ARBA00023163"/>
    </source>
</evidence>
<dbReference type="GO" id="GO:0001228">
    <property type="term" value="F:DNA-binding transcription activator activity, RNA polymerase II-specific"/>
    <property type="evidence" value="ECO:0007669"/>
    <property type="project" value="TreeGrafter"/>
</dbReference>
<protein>
    <recommendedName>
        <fullName evidence="6">HMG box domain-containing protein</fullName>
    </recommendedName>
</protein>
<evidence type="ECO:0000256" key="2">
    <source>
        <dbReference type="ARBA" id="ARBA00023125"/>
    </source>
</evidence>
<evidence type="ECO:0000259" key="6">
    <source>
        <dbReference type="PROSITE" id="PS50118"/>
    </source>
</evidence>
<dbReference type="PROSITE" id="PS50118">
    <property type="entry name" value="HMG_BOX_2"/>
    <property type="match status" value="1"/>
</dbReference>
<evidence type="ECO:0000256" key="1">
    <source>
        <dbReference type="ARBA" id="ARBA00023015"/>
    </source>
</evidence>
<dbReference type="SMART" id="SM00398">
    <property type="entry name" value="HMG"/>
    <property type="match status" value="1"/>
</dbReference>
<dbReference type="RefSeq" id="XP_022489843.1">
    <property type="nucleotide sequence ID" value="XM_022630287.1"/>
</dbReference>
<feature type="domain" description="HMG box" evidence="6">
    <location>
        <begin position="133"/>
        <end position="201"/>
    </location>
</feature>
<evidence type="ECO:0000313" key="7">
    <source>
        <dbReference type="EMBL" id="OGE54408.1"/>
    </source>
</evidence>
<keyword evidence="8" id="KW-1185">Reference proteome</keyword>
<dbReference type="CDD" id="cd01389">
    <property type="entry name" value="HMG-box_ROX1-like"/>
    <property type="match status" value="1"/>
</dbReference>
<dbReference type="Pfam" id="PF00505">
    <property type="entry name" value="HMG_box"/>
    <property type="match status" value="1"/>
</dbReference>
<keyword evidence="3" id="KW-0804">Transcription</keyword>
<dbReference type="GeneID" id="34575021"/>
<dbReference type="Gene3D" id="1.10.30.10">
    <property type="entry name" value="High mobility group box domain"/>
    <property type="match status" value="1"/>
</dbReference>
<comment type="caution">
    <text evidence="7">The sequence shown here is derived from an EMBL/GenBank/DDBJ whole genome shotgun (WGS) entry which is preliminary data.</text>
</comment>
<keyword evidence="1" id="KW-0805">Transcription regulation</keyword>
<dbReference type="STRING" id="1835702.A0A1F5LMH5"/>
<evidence type="ECO:0000256" key="4">
    <source>
        <dbReference type="PROSITE-ProRule" id="PRU00267"/>
    </source>
</evidence>
<dbReference type="InterPro" id="IPR050140">
    <property type="entry name" value="SRY-related_HMG-box_TF-like"/>
</dbReference>
<dbReference type="InterPro" id="IPR009071">
    <property type="entry name" value="HMG_box_dom"/>
</dbReference>
<dbReference type="EMBL" id="LXJU01000006">
    <property type="protein sequence ID" value="OGE54408.1"/>
    <property type="molecule type" value="Genomic_DNA"/>
</dbReference>
<feature type="region of interest" description="Disordered" evidence="5">
    <location>
        <begin position="195"/>
        <end position="234"/>
    </location>
</feature>
<dbReference type="PANTHER" id="PTHR10270">
    <property type="entry name" value="SOX TRANSCRIPTION FACTOR"/>
    <property type="match status" value="1"/>
</dbReference>
<evidence type="ECO:0000256" key="5">
    <source>
        <dbReference type="SAM" id="MobiDB-lite"/>
    </source>
</evidence>
<dbReference type="GO" id="GO:0000978">
    <property type="term" value="F:RNA polymerase II cis-regulatory region sequence-specific DNA binding"/>
    <property type="evidence" value="ECO:0007669"/>
    <property type="project" value="TreeGrafter"/>
</dbReference>
<dbReference type="InterPro" id="IPR036910">
    <property type="entry name" value="HMG_box_dom_sf"/>
</dbReference>
<keyword evidence="4" id="KW-0539">Nucleus</keyword>
<dbReference type="OrthoDB" id="6247875at2759"/>
<dbReference type="AlphaFoldDB" id="A0A1F5LMH5"/>
<keyword evidence="2 4" id="KW-0238">DNA-binding</keyword>
<organism evidence="7 8">
    <name type="scientific">Penicillium arizonense</name>
    <dbReference type="NCBI Taxonomy" id="1835702"/>
    <lineage>
        <taxon>Eukaryota</taxon>
        <taxon>Fungi</taxon>
        <taxon>Dikarya</taxon>
        <taxon>Ascomycota</taxon>
        <taxon>Pezizomycotina</taxon>
        <taxon>Eurotiomycetes</taxon>
        <taxon>Eurotiomycetidae</taxon>
        <taxon>Eurotiales</taxon>
        <taxon>Aspergillaceae</taxon>
        <taxon>Penicillium</taxon>
    </lineage>
</organism>
<dbReference type="FunFam" id="1.10.30.10:FF:000041">
    <property type="entry name" value="HMG box family protein"/>
    <property type="match status" value="1"/>
</dbReference>
<evidence type="ECO:0000313" key="8">
    <source>
        <dbReference type="Proteomes" id="UP000177622"/>
    </source>
</evidence>